<organism evidence="1">
    <name type="scientific">Anguilla anguilla</name>
    <name type="common">European freshwater eel</name>
    <name type="synonym">Muraena anguilla</name>
    <dbReference type="NCBI Taxonomy" id="7936"/>
    <lineage>
        <taxon>Eukaryota</taxon>
        <taxon>Metazoa</taxon>
        <taxon>Chordata</taxon>
        <taxon>Craniata</taxon>
        <taxon>Vertebrata</taxon>
        <taxon>Euteleostomi</taxon>
        <taxon>Actinopterygii</taxon>
        <taxon>Neopterygii</taxon>
        <taxon>Teleostei</taxon>
        <taxon>Anguilliformes</taxon>
        <taxon>Anguillidae</taxon>
        <taxon>Anguilla</taxon>
    </lineage>
</organism>
<dbReference type="AlphaFoldDB" id="A0A0E9VRI4"/>
<evidence type="ECO:0000313" key="1">
    <source>
        <dbReference type="EMBL" id="JAH79878.1"/>
    </source>
</evidence>
<reference evidence="1" key="2">
    <citation type="journal article" date="2015" name="Fish Shellfish Immunol.">
        <title>Early steps in the European eel (Anguilla anguilla)-Vibrio vulnificus interaction in the gills: Role of the RtxA13 toxin.</title>
        <authorList>
            <person name="Callol A."/>
            <person name="Pajuelo D."/>
            <person name="Ebbesson L."/>
            <person name="Teles M."/>
            <person name="MacKenzie S."/>
            <person name="Amaro C."/>
        </authorList>
    </citation>
    <scope>NUCLEOTIDE SEQUENCE</scope>
</reference>
<proteinExistence type="predicted"/>
<reference evidence="1" key="1">
    <citation type="submission" date="2014-11" db="EMBL/GenBank/DDBJ databases">
        <authorList>
            <person name="Amaro Gonzalez C."/>
        </authorList>
    </citation>
    <scope>NUCLEOTIDE SEQUENCE</scope>
</reference>
<accession>A0A0E9VRI4</accession>
<protein>
    <submittedName>
        <fullName evidence="1">Uncharacterized protein</fullName>
    </submittedName>
</protein>
<dbReference type="EMBL" id="GBXM01028699">
    <property type="protein sequence ID" value="JAH79878.1"/>
    <property type="molecule type" value="Transcribed_RNA"/>
</dbReference>
<sequence>MDFEPAESTVQHVKLLQCF</sequence>
<name>A0A0E9VRI4_ANGAN</name>